<comment type="caution">
    <text evidence="2">The sequence shown here is derived from an EMBL/GenBank/DDBJ whole genome shotgun (WGS) entry which is preliminary data.</text>
</comment>
<sequence length="95" mass="10353">MTKLTRDTLFKPTLSRTESKAEAVSRIAMSMIEQEVAVREAKTERLRQARLAQEAVDTPPVTTRRIAKSAAEPAAKATKSVKTASKAPRTAAKSK</sequence>
<name>A0ABS5RCL4_9HYPH</name>
<evidence type="ECO:0000256" key="1">
    <source>
        <dbReference type="SAM" id="MobiDB-lite"/>
    </source>
</evidence>
<dbReference type="Proteomes" id="UP001166585">
    <property type="component" value="Unassembled WGS sequence"/>
</dbReference>
<protein>
    <recommendedName>
        <fullName evidence="4">Transcriptional regulator</fullName>
    </recommendedName>
</protein>
<evidence type="ECO:0008006" key="4">
    <source>
        <dbReference type="Google" id="ProtNLM"/>
    </source>
</evidence>
<gene>
    <name evidence="2" type="ORF">KIP89_18285</name>
</gene>
<reference evidence="2" key="1">
    <citation type="submission" date="2021-05" db="EMBL/GenBank/DDBJ databases">
        <authorList>
            <person name="Sun Q."/>
            <person name="Inoue M."/>
        </authorList>
    </citation>
    <scope>NUCLEOTIDE SEQUENCE</scope>
    <source>
        <strain evidence="2">VKM B-3255</strain>
    </source>
</reference>
<dbReference type="EMBL" id="JAHCQH010000022">
    <property type="protein sequence ID" value="MBS9479060.1"/>
    <property type="molecule type" value="Genomic_DNA"/>
</dbReference>
<keyword evidence="3" id="KW-1185">Reference proteome</keyword>
<proteinExistence type="predicted"/>
<evidence type="ECO:0000313" key="2">
    <source>
        <dbReference type="EMBL" id="MBS9479060.1"/>
    </source>
</evidence>
<accession>A0ABS5RCL4</accession>
<feature type="region of interest" description="Disordered" evidence="1">
    <location>
        <begin position="55"/>
        <end position="95"/>
    </location>
</feature>
<evidence type="ECO:0000313" key="3">
    <source>
        <dbReference type="Proteomes" id="UP001166585"/>
    </source>
</evidence>
<dbReference type="RefSeq" id="WP_213757027.1">
    <property type="nucleotide sequence ID" value="NZ_JAHCQH010000022.1"/>
</dbReference>
<feature type="compositionally biased region" description="Low complexity" evidence="1">
    <location>
        <begin position="68"/>
        <end position="87"/>
    </location>
</feature>
<organism evidence="2 3">
    <name type="scientific">Ancylobacter radicis</name>
    <dbReference type="NCBI Taxonomy" id="2836179"/>
    <lineage>
        <taxon>Bacteria</taxon>
        <taxon>Pseudomonadati</taxon>
        <taxon>Pseudomonadota</taxon>
        <taxon>Alphaproteobacteria</taxon>
        <taxon>Hyphomicrobiales</taxon>
        <taxon>Xanthobacteraceae</taxon>
        <taxon>Ancylobacter</taxon>
    </lineage>
</organism>